<keyword evidence="2" id="KW-1185">Reference proteome</keyword>
<protein>
    <submittedName>
        <fullName evidence="1">YaaR family protein</fullName>
    </submittedName>
</protein>
<reference evidence="1" key="1">
    <citation type="journal article" date="2023" name="Int. J. Syst. Evol. Microbiol.">
        <title>&lt;i&gt;Holtiella tumoricola&lt;/i&gt; gen. nov. sp. nov., isolated from a human clinical sample.</title>
        <authorList>
            <person name="Allen-Vercoe E."/>
            <person name="Daigneault M.C."/>
            <person name="Vancuren S.J."/>
            <person name="Cochrane K."/>
            <person name="O'Neal L.L."/>
            <person name="Sankaranarayanan K."/>
            <person name="Lawson P.A."/>
        </authorList>
    </citation>
    <scope>NUCLEOTIDE SEQUENCE</scope>
    <source>
        <strain evidence="1">CC70A</strain>
    </source>
</reference>
<dbReference type="InterPro" id="IPR024042">
    <property type="entry name" value="TM1646-like_dom_sf"/>
</dbReference>
<evidence type="ECO:0000313" key="2">
    <source>
        <dbReference type="Proteomes" id="UP001169242"/>
    </source>
</evidence>
<organism evidence="1 2">
    <name type="scientific">Holtiella tumoricola</name>
    <dbReference type="NCBI Taxonomy" id="3018743"/>
    <lineage>
        <taxon>Bacteria</taxon>
        <taxon>Bacillati</taxon>
        <taxon>Bacillota</taxon>
        <taxon>Clostridia</taxon>
        <taxon>Lachnospirales</taxon>
        <taxon>Cellulosilyticaceae</taxon>
        <taxon>Holtiella</taxon>
    </lineage>
</organism>
<dbReference type="Proteomes" id="UP001169242">
    <property type="component" value="Unassembled WGS sequence"/>
</dbReference>
<proteinExistence type="predicted"/>
<dbReference type="Gene3D" id="1.20.120.490">
    <property type="entry name" value="Hypothetical protein TM1646-like domain"/>
    <property type="match status" value="1"/>
</dbReference>
<dbReference type="Pfam" id="PF03885">
    <property type="entry name" value="DUF327"/>
    <property type="match status" value="1"/>
</dbReference>
<accession>A0AA42DQ54</accession>
<gene>
    <name evidence="1" type="ORF">PBV87_15050</name>
</gene>
<name>A0AA42DQ54_9FIRM</name>
<comment type="caution">
    <text evidence="1">The sequence shown here is derived from an EMBL/GenBank/DDBJ whole genome shotgun (WGS) entry which is preliminary data.</text>
</comment>
<dbReference type="AlphaFoldDB" id="A0AA42DQ54"/>
<dbReference type="InterPro" id="IPR005585">
    <property type="entry name" value="DUF327"/>
</dbReference>
<sequence length="148" mass="17177">MADLQINQIQLPQLRELATGPNNKIDKGFKFTLLSHIEEGELQDSLKVMIERITEQGNKLSEHMDIRDMRLYRSMISEFMNEVVSNSHKFSRENFLDRRGRHRVYGIVRLVNDKVDALATELLKVEKDKIDILDRIGEIQGLLLDLAT</sequence>
<dbReference type="RefSeq" id="WP_053982347.1">
    <property type="nucleotide sequence ID" value="NZ_JAQIFT010000055.1"/>
</dbReference>
<dbReference type="EMBL" id="JAQIFT010000055">
    <property type="protein sequence ID" value="MDA3732793.1"/>
    <property type="molecule type" value="Genomic_DNA"/>
</dbReference>
<dbReference type="SUPFAM" id="SSF158397">
    <property type="entry name" value="TM1646-like"/>
    <property type="match status" value="1"/>
</dbReference>
<evidence type="ECO:0000313" key="1">
    <source>
        <dbReference type="EMBL" id="MDA3732793.1"/>
    </source>
</evidence>